<keyword evidence="1" id="KW-0067">ATP-binding</keyword>
<comment type="caution">
    <text evidence="1">The sequence shown here is derived from an EMBL/GenBank/DDBJ whole genome shotgun (WGS) entry which is preliminary data.</text>
</comment>
<reference evidence="1 2" key="1">
    <citation type="submission" date="2018-06" db="EMBL/GenBank/DDBJ databases">
        <title>Draft genome sequence of Burkholderia reimsis strain BE51 isolated from a French agricultural soil.</title>
        <authorList>
            <person name="Esmaeel Q."/>
        </authorList>
    </citation>
    <scope>NUCLEOTIDE SEQUENCE [LARGE SCALE GENOMIC DNA]</scope>
    <source>
        <strain evidence="1 2">BE51</strain>
    </source>
</reference>
<dbReference type="EMBL" id="QMFZ01000019">
    <property type="protein sequence ID" value="RBB37386.1"/>
    <property type="molecule type" value="Genomic_DNA"/>
</dbReference>
<keyword evidence="1" id="KW-0378">Hydrolase</keyword>
<protein>
    <submittedName>
        <fullName evidence="1">DEAD/DEAH box helicase</fullName>
    </submittedName>
</protein>
<dbReference type="GO" id="GO:0004386">
    <property type="term" value="F:helicase activity"/>
    <property type="evidence" value="ECO:0007669"/>
    <property type="project" value="UniProtKB-KW"/>
</dbReference>
<sequence>MITNRLLDEDLKRTVWPGGRLKIGASCFESPRNSLKIRGLKK</sequence>
<name>A0A365QS74_9BURK</name>
<keyword evidence="1" id="KW-0347">Helicase</keyword>
<keyword evidence="2" id="KW-1185">Reference proteome</keyword>
<dbReference type="Proteomes" id="UP000252458">
    <property type="component" value="Unassembled WGS sequence"/>
</dbReference>
<proteinExistence type="predicted"/>
<keyword evidence="1" id="KW-0547">Nucleotide-binding</keyword>
<organism evidence="1 2">
    <name type="scientific">Burkholderia reimsis</name>
    <dbReference type="NCBI Taxonomy" id="2234132"/>
    <lineage>
        <taxon>Bacteria</taxon>
        <taxon>Pseudomonadati</taxon>
        <taxon>Pseudomonadota</taxon>
        <taxon>Betaproteobacteria</taxon>
        <taxon>Burkholderiales</taxon>
        <taxon>Burkholderiaceae</taxon>
        <taxon>Burkholderia</taxon>
    </lineage>
</organism>
<gene>
    <name evidence="1" type="ORF">DPV79_21555</name>
</gene>
<evidence type="ECO:0000313" key="1">
    <source>
        <dbReference type="EMBL" id="RBB37386.1"/>
    </source>
</evidence>
<evidence type="ECO:0000313" key="2">
    <source>
        <dbReference type="Proteomes" id="UP000252458"/>
    </source>
</evidence>
<accession>A0A365QS74</accession>
<dbReference type="AlphaFoldDB" id="A0A365QS74"/>